<dbReference type="Proteomes" id="UP000683925">
    <property type="component" value="Unassembled WGS sequence"/>
</dbReference>
<comment type="caution">
    <text evidence="1">The sequence shown here is derived from an EMBL/GenBank/DDBJ whole genome shotgun (WGS) entry which is preliminary data.</text>
</comment>
<proteinExistence type="predicted"/>
<reference evidence="1" key="1">
    <citation type="submission" date="2021-01" db="EMBL/GenBank/DDBJ databases">
        <authorList>
            <consortium name="Genoscope - CEA"/>
            <person name="William W."/>
        </authorList>
    </citation>
    <scope>NUCLEOTIDE SEQUENCE</scope>
</reference>
<keyword evidence="2" id="KW-1185">Reference proteome</keyword>
<evidence type="ECO:0000313" key="2">
    <source>
        <dbReference type="Proteomes" id="UP000683925"/>
    </source>
</evidence>
<protein>
    <submittedName>
        <fullName evidence="1">Uncharacterized protein</fullName>
    </submittedName>
</protein>
<name>A0A8S1Y4E7_PAROT</name>
<gene>
    <name evidence="1" type="ORF">POCTA_138.1.T1460018</name>
</gene>
<accession>A0A8S1Y4E7</accession>
<dbReference type="AlphaFoldDB" id="A0A8S1Y4E7"/>
<dbReference type="EMBL" id="CAJJDP010000148">
    <property type="protein sequence ID" value="CAD8209046.1"/>
    <property type="molecule type" value="Genomic_DNA"/>
</dbReference>
<organism evidence="1 2">
    <name type="scientific">Paramecium octaurelia</name>
    <dbReference type="NCBI Taxonomy" id="43137"/>
    <lineage>
        <taxon>Eukaryota</taxon>
        <taxon>Sar</taxon>
        <taxon>Alveolata</taxon>
        <taxon>Ciliophora</taxon>
        <taxon>Intramacronucleata</taxon>
        <taxon>Oligohymenophorea</taxon>
        <taxon>Peniculida</taxon>
        <taxon>Parameciidae</taxon>
        <taxon>Paramecium</taxon>
    </lineage>
</organism>
<sequence>MYQLYLEDYKGIEEYGFKGDTQNRGEAQSNEELIAHQTADIIGEQVQF</sequence>
<evidence type="ECO:0000313" key="1">
    <source>
        <dbReference type="EMBL" id="CAD8209046.1"/>
    </source>
</evidence>